<dbReference type="EMBL" id="BARU01005365">
    <property type="protein sequence ID" value="GAH35322.1"/>
    <property type="molecule type" value="Genomic_DNA"/>
</dbReference>
<organism evidence="2">
    <name type="scientific">marine sediment metagenome</name>
    <dbReference type="NCBI Taxonomy" id="412755"/>
    <lineage>
        <taxon>unclassified sequences</taxon>
        <taxon>metagenomes</taxon>
        <taxon>ecological metagenomes</taxon>
    </lineage>
</organism>
<dbReference type="AlphaFoldDB" id="X1ERW2"/>
<feature type="non-terminal residue" evidence="2">
    <location>
        <position position="1"/>
    </location>
</feature>
<comment type="caution">
    <text evidence="2">The sequence shown here is derived from an EMBL/GenBank/DDBJ whole genome shotgun (WGS) entry which is preliminary data.</text>
</comment>
<evidence type="ECO:0000313" key="2">
    <source>
        <dbReference type="EMBL" id="GAH35322.1"/>
    </source>
</evidence>
<protein>
    <recommendedName>
        <fullName evidence="1">eRF1/Pelota-like N-terminal domain-containing protein</fullName>
    </recommendedName>
</protein>
<name>X1ERW2_9ZZZZ</name>
<evidence type="ECO:0000259" key="1">
    <source>
        <dbReference type="Pfam" id="PF03463"/>
    </source>
</evidence>
<accession>X1ERW2</accession>
<feature type="domain" description="eRF1/Pelota-like N-terminal" evidence="1">
    <location>
        <begin position="14"/>
        <end position="61"/>
    </location>
</feature>
<sequence>VDSFVVGSNPTVPTMKISIWIPKTKNPIWIQDFINGEITQAINIKSKSTRESVADGLHVAQRIARPGIGLYIEGKDFEEEKYDGKIFKYHCGRDFIKPEKPSDYT</sequence>
<dbReference type="SUPFAM" id="SSF55481">
    <property type="entry name" value="N-terminal domain of eukaryotic peptide chain release factor subunit 1, ERF1"/>
    <property type="match status" value="1"/>
</dbReference>
<reference evidence="2" key="1">
    <citation type="journal article" date="2014" name="Front. Microbiol.">
        <title>High frequency of phylogenetically diverse reductive dehalogenase-homologous genes in deep subseafloor sedimentary metagenomes.</title>
        <authorList>
            <person name="Kawai M."/>
            <person name="Futagami T."/>
            <person name="Toyoda A."/>
            <person name="Takaki Y."/>
            <person name="Nishi S."/>
            <person name="Hori S."/>
            <person name="Arai W."/>
            <person name="Tsubouchi T."/>
            <person name="Morono Y."/>
            <person name="Uchiyama I."/>
            <person name="Ito T."/>
            <person name="Fujiyama A."/>
            <person name="Inagaki F."/>
            <person name="Takami H."/>
        </authorList>
    </citation>
    <scope>NUCLEOTIDE SEQUENCE</scope>
    <source>
        <strain evidence="2">Expedition CK06-06</strain>
    </source>
</reference>
<proteinExistence type="predicted"/>
<dbReference type="InterPro" id="IPR024049">
    <property type="entry name" value="eRF1_1_sf"/>
</dbReference>
<gene>
    <name evidence="2" type="ORF">S03H2_10433</name>
</gene>
<dbReference type="InterPro" id="IPR005140">
    <property type="entry name" value="eRF1_Pelota-like_N"/>
</dbReference>
<dbReference type="Pfam" id="PF03463">
    <property type="entry name" value="eRF1_1"/>
    <property type="match status" value="1"/>
</dbReference>